<comment type="subcellular location">
    <subcellularLocation>
        <location evidence="1">Membrane</location>
        <topology evidence="1">Multi-pass membrane protein</topology>
    </subcellularLocation>
</comment>
<feature type="transmembrane region" description="Helical" evidence="5">
    <location>
        <begin position="286"/>
        <end position="308"/>
    </location>
</feature>
<feature type="transmembrane region" description="Helical" evidence="5">
    <location>
        <begin position="46"/>
        <end position="67"/>
    </location>
</feature>
<comment type="caution">
    <text evidence="6">The sequence shown here is derived from an EMBL/GenBank/DDBJ whole genome shotgun (WGS) entry which is preliminary data.</text>
</comment>
<proteinExistence type="predicted"/>
<dbReference type="PANTHER" id="PTHR37955">
    <property type="entry name" value="TELLURITE RESISTANCE PROTEIN TEHA"/>
    <property type="match status" value="1"/>
</dbReference>
<evidence type="ECO:0000256" key="3">
    <source>
        <dbReference type="ARBA" id="ARBA00022989"/>
    </source>
</evidence>
<evidence type="ECO:0000256" key="5">
    <source>
        <dbReference type="SAM" id="Phobius"/>
    </source>
</evidence>
<keyword evidence="4 5" id="KW-0472">Membrane</keyword>
<dbReference type="RefSeq" id="WP_256537238.1">
    <property type="nucleotide sequence ID" value="NZ_JANHOH010000001.1"/>
</dbReference>
<evidence type="ECO:0000256" key="1">
    <source>
        <dbReference type="ARBA" id="ARBA00004141"/>
    </source>
</evidence>
<dbReference type="Proteomes" id="UP001204376">
    <property type="component" value="Unassembled WGS sequence"/>
</dbReference>
<dbReference type="PANTHER" id="PTHR37955:SF1">
    <property type="entry name" value="DEP DOMAIN-CONTAINING PROTEIN"/>
    <property type="match status" value="1"/>
</dbReference>
<evidence type="ECO:0000256" key="4">
    <source>
        <dbReference type="ARBA" id="ARBA00023136"/>
    </source>
</evidence>
<feature type="transmembrane region" description="Helical" evidence="5">
    <location>
        <begin position="12"/>
        <end position="34"/>
    </location>
</feature>
<feature type="transmembrane region" description="Helical" evidence="5">
    <location>
        <begin position="229"/>
        <end position="250"/>
    </location>
</feature>
<dbReference type="InterPro" id="IPR038665">
    <property type="entry name" value="Voltage-dep_anion_channel_sf"/>
</dbReference>
<feature type="transmembrane region" description="Helical" evidence="5">
    <location>
        <begin position="206"/>
        <end position="223"/>
    </location>
</feature>
<evidence type="ECO:0000313" key="7">
    <source>
        <dbReference type="Proteomes" id="UP001204376"/>
    </source>
</evidence>
<keyword evidence="7" id="KW-1185">Reference proteome</keyword>
<accession>A0ABT1SXN3</accession>
<keyword evidence="3 5" id="KW-1133">Transmembrane helix</keyword>
<dbReference type="InterPro" id="IPR004695">
    <property type="entry name" value="SLAC1/Mae1/Ssu1/TehA"/>
</dbReference>
<gene>
    <name evidence="6" type="ORF">NPE20_03625</name>
</gene>
<protein>
    <submittedName>
        <fullName evidence="6">SLAC1 anion channel family protein</fullName>
    </submittedName>
</protein>
<dbReference type="Pfam" id="PF03595">
    <property type="entry name" value="SLAC1"/>
    <property type="match status" value="1"/>
</dbReference>
<organism evidence="6 7">
    <name type="scientific">Mucilaginibacter aquariorum</name>
    <dbReference type="NCBI Taxonomy" id="2967225"/>
    <lineage>
        <taxon>Bacteria</taxon>
        <taxon>Pseudomonadati</taxon>
        <taxon>Bacteroidota</taxon>
        <taxon>Sphingobacteriia</taxon>
        <taxon>Sphingobacteriales</taxon>
        <taxon>Sphingobacteriaceae</taxon>
        <taxon>Mucilaginibacter</taxon>
    </lineage>
</organism>
<reference evidence="6 7" key="1">
    <citation type="submission" date="2022-07" db="EMBL/GenBank/DDBJ databases">
        <title>Mucilaginibacter sp. JC4.</title>
        <authorList>
            <person name="Le V."/>
            <person name="Ko S.-R."/>
            <person name="Ahn C.-Y."/>
            <person name="Oh H.-M."/>
        </authorList>
    </citation>
    <scope>NUCLEOTIDE SEQUENCE [LARGE SCALE GENOMIC DNA]</scope>
    <source>
        <strain evidence="6 7">JC4</strain>
    </source>
</reference>
<dbReference type="CDD" id="cd09323">
    <property type="entry name" value="TDT_SLAC1_like"/>
    <property type="match status" value="1"/>
</dbReference>
<feature type="transmembrane region" description="Helical" evidence="5">
    <location>
        <begin position="79"/>
        <end position="101"/>
    </location>
</feature>
<dbReference type="Gene3D" id="1.50.10.150">
    <property type="entry name" value="Voltage-dependent anion channel"/>
    <property type="match status" value="1"/>
</dbReference>
<evidence type="ECO:0000313" key="6">
    <source>
        <dbReference type="EMBL" id="MCQ6957027.1"/>
    </source>
</evidence>
<feature type="transmembrane region" description="Helical" evidence="5">
    <location>
        <begin position="173"/>
        <end position="194"/>
    </location>
</feature>
<keyword evidence="2 5" id="KW-0812">Transmembrane</keyword>
<dbReference type="EMBL" id="JANHOH010000001">
    <property type="protein sequence ID" value="MCQ6957027.1"/>
    <property type="molecule type" value="Genomic_DNA"/>
</dbReference>
<dbReference type="InterPro" id="IPR052951">
    <property type="entry name" value="Tellurite_res_ion_channel"/>
</dbReference>
<feature type="transmembrane region" description="Helical" evidence="5">
    <location>
        <begin position="139"/>
        <end position="161"/>
    </location>
</feature>
<name>A0ABT1SXN3_9SPHI</name>
<feature type="transmembrane region" description="Helical" evidence="5">
    <location>
        <begin position="107"/>
        <end position="127"/>
    </location>
</feature>
<evidence type="ECO:0000256" key="2">
    <source>
        <dbReference type="ARBA" id="ARBA00022692"/>
    </source>
</evidence>
<sequence length="327" mass="36795">MNTAQIQFFKFLPVSLFGGVMGLSGLCFSWRIAVDLWLMNHFIPDVIGILAILSFVSLFSAYIIKVMKYPEIILEELKHPVSVCFFATFIVCLLLIPGVIMNEFPKIAAIIWCFGAVLMFIFAWYVLRRWIDHQQEPQNAVPAWVLPIVGTLDIPVVGLKLPINGIHQISEVAFGIGIIFSFLLLGIILGRLFFQSPLPETVQPTLLILTGPLALAFMVYYGLTGRVDLFAVVLFYFNIFLLILLASKIAHISVACPFRVTWWSVSFPMSAVTVTSLIFAQHHPDWFHQLLAVSLLAVTTMVIVYIFIKTIHQIITGSYYTPVNPIK</sequence>
<feature type="transmembrane region" description="Helical" evidence="5">
    <location>
        <begin position="262"/>
        <end position="280"/>
    </location>
</feature>